<evidence type="ECO:0000259" key="1">
    <source>
        <dbReference type="PROSITE" id="PS50801"/>
    </source>
</evidence>
<dbReference type="Gene3D" id="3.30.750.24">
    <property type="entry name" value="STAS domain"/>
    <property type="match status" value="1"/>
</dbReference>
<evidence type="ECO:0000313" key="3">
    <source>
        <dbReference type="Proteomes" id="UP001317259"/>
    </source>
</evidence>
<proteinExistence type="predicted"/>
<gene>
    <name evidence="2" type="ORF">MF672_008870</name>
</gene>
<protein>
    <submittedName>
        <fullName evidence="2">STAS domain-containing protein</fullName>
    </submittedName>
</protein>
<keyword evidence="3" id="KW-1185">Reference proteome</keyword>
<comment type="caution">
    <text evidence="2">The sequence shown here is derived from an EMBL/GenBank/DDBJ whole genome shotgun (WGS) entry which is preliminary data.</text>
</comment>
<organism evidence="2 3">
    <name type="scientific">Actinomadura luzonensis</name>
    <dbReference type="NCBI Taxonomy" id="2805427"/>
    <lineage>
        <taxon>Bacteria</taxon>
        <taxon>Bacillati</taxon>
        <taxon>Actinomycetota</taxon>
        <taxon>Actinomycetes</taxon>
        <taxon>Streptosporangiales</taxon>
        <taxon>Thermomonosporaceae</taxon>
        <taxon>Actinomadura</taxon>
    </lineage>
</organism>
<dbReference type="Proteomes" id="UP001317259">
    <property type="component" value="Unassembled WGS sequence"/>
</dbReference>
<dbReference type="RefSeq" id="WP_242372365.1">
    <property type="nucleotide sequence ID" value="NZ_JAKRKC020000001.1"/>
</dbReference>
<dbReference type="PROSITE" id="PS50801">
    <property type="entry name" value="STAS"/>
    <property type="match status" value="1"/>
</dbReference>
<feature type="domain" description="STAS" evidence="1">
    <location>
        <begin position="15"/>
        <end position="73"/>
    </location>
</feature>
<dbReference type="InterPro" id="IPR002645">
    <property type="entry name" value="STAS_dom"/>
</dbReference>
<dbReference type="InterPro" id="IPR058548">
    <property type="entry name" value="MlaB-like_STAS"/>
</dbReference>
<name>A0ABT0FNR5_9ACTN</name>
<dbReference type="InterPro" id="IPR036513">
    <property type="entry name" value="STAS_dom_sf"/>
</dbReference>
<dbReference type="Pfam" id="PF13466">
    <property type="entry name" value="STAS_2"/>
    <property type="match status" value="1"/>
</dbReference>
<accession>A0ABT0FNR5</accession>
<dbReference type="CDD" id="cd07043">
    <property type="entry name" value="STAS_anti-anti-sigma_factors"/>
    <property type="match status" value="1"/>
</dbReference>
<evidence type="ECO:0000313" key="2">
    <source>
        <dbReference type="EMBL" id="MCK2213899.1"/>
    </source>
</evidence>
<reference evidence="2 3" key="1">
    <citation type="submission" date="2022-04" db="EMBL/GenBank/DDBJ databases">
        <title>Genome draft of Actinomadura sp. ATCC 31491.</title>
        <authorList>
            <person name="Shi X."/>
            <person name="Du Y."/>
        </authorList>
    </citation>
    <scope>NUCLEOTIDE SEQUENCE [LARGE SCALE GENOMIC DNA]</scope>
    <source>
        <strain evidence="2 3">ATCC 31491</strain>
    </source>
</reference>
<dbReference type="SUPFAM" id="SSF52091">
    <property type="entry name" value="SpoIIaa-like"/>
    <property type="match status" value="1"/>
</dbReference>
<sequence length="114" mass="12762">MNRLDERLLHQDEQLKVTVRATAEAPVVTLIGQIDASNSHALALALAGCRQGAYIVVDTGGLTFVDVSGLRVLALPALPPEQRWIRLRNPTPYQLRLLRLMGWYHEPRAHHLPI</sequence>
<dbReference type="EMBL" id="JAKRKC020000001">
    <property type="protein sequence ID" value="MCK2213899.1"/>
    <property type="molecule type" value="Genomic_DNA"/>
</dbReference>